<protein>
    <submittedName>
        <fullName evidence="2">Uncharacterized protein</fullName>
    </submittedName>
</protein>
<dbReference type="OrthoDB" id="10359499at2759"/>
<dbReference type="KEGG" id="csl:COCSUDRAFT_34584"/>
<sequence>MVEIRQILAQRESSRCLTFGCSPPVRSANPIASTIGRCAPKNAPERSVGFQSKSCMSPPAHA</sequence>
<evidence type="ECO:0000256" key="1">
    <source>
        <dbReference type="SAM" id="MobiDB-lite"/>
    </source>
</evidence>
<dbReference type="EMBL" id="AGSI01000025">
    <property type="protein sequence ID" value="EIE18259.1"/>
    <property type="molecule type" value="Genomic_DNA"/>
</dbReference>
<organism evidence="2 3">
    <name type="scientific">Coccomyxa subellipsoidea (strain C-169)</name>
    <name type="common">Green microalga</name>
    <dbReference type="NCBI Taxonomy" id="574566"/>
    <lineage>
        <taxon>Eukaryota</taxon>
        <taxon>Viridiplantae</taxon>
        <taxon>Chlorophyta</taxon>
        <taxon>core chlorophytes</taxon>
        <taxon>Trebouxiophyceae</taxon>
        <taxon>Trebouxiophyceae incertae sedis</taxon>
        <taxon>Coccomyxaceae</taxon>
        <taxon>Coccomyxa</taxon>
        <taxon>Coccomyxa subellipsoidea</taxon>
    </lineage>
</organism>
<comment type="caution">
    <text evidence="2">The sequence shown here is derived from an EMBL/GenBank/DDBJ whole genome shotgun (WGS) entry which is preliminary data.</text>
</comment>
<accession>I0YIP0</accession>
<name>I0YIP0_COCSC</name>
<dbReference type="GeneID" id="17036166"/>
<gene>
    <name evidence="2" type="ORF">COCSUDRAFT_34584</name>
</gene>
<dbReference type="RefSeq" id="XP_005642803.1">
    <property type="nucleotide sequence ID" value="XM_005642746.1"/>
</dbReference>
<evidence type="ECO:0000313" key="2">
    <source>
        <dbReference type="EMBL" id="EIE18259.1"/>
    </source>
</evidence>
<feature type="region of interest" description="Disordered" evidence="1">
    <location>
        <begin position="42"/>
        <end position="62"/>
    </location>
</feature>
<proteinExistence type="predicted"/>
<keyword evidence="3" id="KW-1185">Reference proteome</keyword>
<dbReference type="AlphaFoldDB" id="I0YIP0"/>
<reference evidence="2 3" key="1">
    <citation type="journal article" date="2012" name="Genome Biol.">
        <title>The genome of the polar eukaryotic microalga coccomyxa subellipsoidea reveals traits of cold adaptation.</title>
        <authorList>
            <person name="Blanc G."/>
            <person name="Agarkova I."/>
            <person name="Grimwood J."/>
            <person name="Kuo A."/>
            <person name="Brueggeman A."/>
            <person name="Dunigan D."/>
            <person name="Gurnon J."/>
            <person name="Ladunga I."/>
            <person name="Lindquist E."/>
            <person name="Lucas S."/>
            <person name="Pangilinan J."/>
            <person name="Proschold T."/>
            <person name="Salamov A."/>
            <person name="Schmutz J."/>
            <person name="Weeks D."/>
            <person name="Yamada T."/>
            <person name="Claverie J.M."/>
            <person name="Grigoriev I."/>
            <person name="Van Etten J."/>
            <person name="Lomsadze A."/>
            <person name="Borodovsky M."/>
        </authorList>
    </citation>
    <scope>NUCLEOTIDE SEQUENCE [LARGE SCALE GENOMIC DNA]</scope>
    <source>
        <strain evidence="2 3">C-169</strain>
    </source>
</reference>
<dbReference type="Proteomes" id="UP000007264">
    <property type="component" value="Unassembled WGS sequence"/>
</dbReference>
<evidence type="ECO:0000313" key="3">
    <source>
        <dbReference type="Proteomes" id="UP000007264"/>
    </source>
</evidence>